<dbReference type="Gene3D" id="3.40.50.720">
    <property type="entry name" value="NAD(P)-binding Rossmann-like Domain"/>
    <property type="match status" value="1"/>
</dbReference>
<dbReference type="InterPro" id="IPR015815">
    <property type="entry name" value="HIBADH-related"/>
</dbReference>
<dbReference type="Pfam" id="PF14833">
    <property type="entry name" value="NAD_binding_11"/>
    <property type="match status" value="1"/>
</dbReference>
<evidence type="ECO:0000256" key="2">
    <source>
        <dbReference type="ARBA" id="ARBA00023002"/>
    </source>
</evidence>
<dbReference type="PANTHER" id="PTHR43060:SF15">
    <property type="entry name" value="3-HYDROXYISOBUTYRATE DEHYDROGENASE-LIKE 1, MITOCHONDRIAL-RELATED"/>
    <property type="match status" value="1"/>
</dbReference>
<protein>
    <submittedName>
        <fullName evidence="7">3-hydroxyisobutyrate dehydrogenase</fullName>
    </submittedName>
</protein>
<evidence type="ECO:0000259" key="6">
    <source>
        <dbReference type="Pfam" id="PF14833"/>
    </source>
</evidence>
<evidence type="ECO:0000313" key="7">
    <source>
        <dbReference type="EMBL" id="GLY90346.1"/>
    </source>
</evidence>
<evidence type="ECO:0000313" key="8">
    <source>
        <dbReference type="Proteomes" id="UP001165074"/>
    </source>
</evidence>
<gene>
    <name evidence="7" type="ORF">Airi02_082750</name>
</gene>
<dbReference type="InterPro" id="IPR013328">
    <property type="entry name" value="6PGD_dom2"/>
</dbReference>
<keyword evidence="3" id="KW-0520">NAD</keyword>
<evidence type="ECO:0000259" key="5">
    <source>
        <dbReference type="Pfam" id="PF03446"/>
    </source>
</evidence>
<dbReference type="GO" id="GO:0051287">
    <property type="term" value="F:NAD binding"/>
    <property type="evidence" value="ECO:0007669"/>
    <property type="project" value="InterPro"/>
</dbReference>
<sequence>MTISLCGLGNMGGAIAGRLAAHDTLLAYDVDAERVTRAAETPNVTPAELAGLSSSDIVVLSLPTPKISLEVIGTLAPKMRPGSVIVETSTVNPADVHEQVRRCDEHGVGLVDAAILSGVAQMANGRATLLVGGREPDVRKAEPVLRAMSERIMRFGEPGSGMAAKVINNAVAHAVMVVLVEAGALAAATGVSGGELVELLTGPDAGLTRPLTHRFAERILRGDYEGGMPTEAARKDSTLALAMAQQTGVPLFAVQSAHTVYELGVAQGLGRLDYAAIATLWEQWTGRPMNETKTGNRGMTRE</sequence>
<dbReference type="Gene3D" id="1.10.1040.10">
    <property type="entry name" value="N-(1-d-carboxylethyl)-l-norvaline Dehydrogenase, domain 2"/>
    <property type="match status" value="1"/>
</dbReference>
<evidence type="ECO:0000256" key="1">
    <source>
        <dbReference type="ARBA" id="ARBA00009080"/>
    </source>
</evidence>
<feature type="domain" description="3-hydroxyisobutyrate dehydrogenase-like NAD-binding" evidence="6">
    <location>
        <begin position="159"/>
        <end position="280"/>
    </location>
</feature>
<accession>A0A9W6SB12</accession>
<evidence type="ECO:0000256" key="4">
    <source>
        <dbReference type="PIRSR" id="PIRSR000103-1"/>
    </source>
</evidence>
<dbReference type="Pfam" id="PF03446">
    <property type="entry name" value="NAD_binding_2"/>
    <property type="match status" value="1"/>
</dbReference>
<dbReference type="AlphaFoldDB" id="A0A9W6SB12"/>
<organism evidence="7 8">
    <name type="scientific">Actinoallomurus iriomotensis</name>
    <dbReference type="NCBI Taxonomy" id="478107"/>
    <lineage>
        <taxon>Bacteria</taxon>
        <taxon>Bacillati</taxon>
        <taxon>Actinomycetota</taxon>
        <taxon>Actinomycetes</taxon>
        <taxon>Streptosporangiales</taxon>
        <taxon>Thermomonosporaceae</taxon>
        <taxon>Actinoallomurus</taxon>
    </lineage>
</organism>
<reference evidence="7" key="1">
    <citation type="submission" date="2023-03" db="EMBL/GenBank/DDBJ databases">
        <title>Actinoallomurus iriomotensis NBRC 103684.</title>
        <authorList>
            <person name="Ichikawa N."/>
            <person name="Sato H."/>
            <person name="Tonouchi N."/>
        </authorList>
    </citation>
    <scope>NUCLEOTIDE SEQUENCE</scope>
    <source>
        <strain evidence="7">NBRC 103684</strain>
    </source>
</reference>
<dbReference type="InterPro" id="IPR008927">
    <property type="entry name" value="6-PGluconate_DH-like_C_sf"/>
</dbReference>
<dbReference type="GO" id="GO:0050661">
    <property type="term" value="F:NADP binding"/>
    <property type="evidence" value="ECO:0007669"/>
    <property type="project" value="InterPro"/>
</dbReference>
<keyword evidence="8" id="KW-1185">Reference proteome</keyword>
<dbReference type="PIRSF" id="PIRSF000103">
    <property type="entry name" value="HIBADH"/>
    <property type="match status" value="1"/>
</dbReference>
<dbReference type="SUPFAM" id="SSF48179">
    <property type="entry name" value="6-phosphogluconate dehydrogenase C-terminal domain-like"/>
    <property type="match status" value="1"/>
</dbReference>
<proteinExistence type="inferred from homology"/>
<dbReference type="GO" id="GO:0016491">
    <property type="term" value="F:oxidoreductase activity"/>
    <property type="evidence" value="ECO:0007669"/>
    <property type="project" value="UniProtKB-KW"/>
</dbReference>
<dbReference type="EMBL" id="BSTK01000016">
    <property type="protein sequence ID" value="GLY90346.1"/>
    <property type="molecule type" value="Genomic_DNA"/>
</dbReference>
<dbReference type="InterPro" id="IPR006115">
    <property type="entry name" value="6PGDH_NADP-bd"/>
</dbReference>
<comment type="similarity">
    <text evidence="1">Belongs to the HIBADH-related family.</text>
</comment>
<keyword evidence="2" id="KW-0560">Oxidoreductase</keyword>
<dbReference type="InterPro" id="IPR036291">
    <property type="entry name" value="NAD(P)-bd_dom_sf"/>
</dbReference>
<dbReference type="PANTHER" id="PTHR43060">
    <property type="entry name" value="3-HYDROXYISOBUTYRATE DEHYDROGENASE-LIKE 1, MITOCHONDRIAL-RELATED"/>
    <property type="match status" value="1"/>
</dbReference>
<evidence type="ECO:0000256" key="3">
    <source>
        <dbReference type="ARBA" id="ARBA00023027"/>
    </source>
</evidence>
<comment type="caution">
    <text evidence="7">The sequence shown here is derived from an EMBL/GenBank/DDBJ whole genome shotgun (WGS) entry which is preliminary data.</text>
</comment>
<dbReference type="Proteomes" id="UP001165074">
    <property type="component" value="Unassembled WGS sequence"/>
</dbReference>
<dbReference type="SUPFAM" id="SSF51735">
    <property type="entry name" value="NAD(P)-binding Rossmann-fold domains"/>
    <property type="match status" value="1"/>
</dbReference>
<dbReference type="RefSeq" id="WP_285581201.1">
    <property type="nucleotide sequence ID" value="NZ_BSTK01000016.1"/>
</dbReference>
<name>A0A9W6SB12_9ACTN</name>
<feature type="domain" description="6-phosphogluconate dehydrogenase NADP-binding" evidence="5">
    <location>
        <begin position="3"/>
        <end position="153"/>
    </location>
</feature>
<dbReference type="InterPro" id="IPR029154">
    <property type="entry name" value="HIBADH-like_NADP-bd"/>
</dbReference>
<feature type="active site" evidence="4">
    <location>
        <position position="165"/>
    </location>
</feature>